<evidence type="ECO:0000256" key="1">
    <source>
        <dbReference type="ARBA" id="ARBA00022729"/>
    </source>
</evidence>
<dbReference type="InterPro" id="IPR029052">
    <property type="entry name" value="Metallo-depent_PP-like"/>
</dbReference>
<dbReference type="Gene3D" id="3.60.21.10">
    <property type="match status" value="1"/>
</dbReference>
<feature type="non-terminal residue" evidence="4">
    <location>
        <position position="1"/>
    </location>
</feature>
<dbReference type="SUPFAM" id="SSF56300">
    <property type="entry name" value="Metallo-dependent phosphatases"/>
    <property type="match status" value="1"/>
</dbReference>
<comment type="caution">
    <text evidence="4">The sequence shown here is derived from an EMBL/GenBank/DDBJ whole genome shotgun (WGS) entry which is preliminary data.</text>
</comment>
<gene>
    <name evidence="4" type="ORF">S12H4_25684</name>
</gene>
<dbReference type="EMBL" id="BARW01014502">
    <property type="protein sequence ID" value="GAI76485.1"/>
    <property type="molecule type" value="Genomic_DNA"/>
</dbReference>
<reference evidence="4" key="1">
    <citation type="journal article" date="2014" name="Front. Microbiol.">
        <title>High frequency of phylogenetically diverse reductive dehalogenase-homologous genes in deep subseafloor sedimentary metagenomes.</title>
        <authorList>
            <person name="Kawai M."/>
            <person name="Futagami T."/>
            <person name="Toyoda A."/>
            <person name="Takaki Y."/>
            <person name="Nishi S."/>
            <person name="Hori S."/>
            <person name="Arai W."/>
            <person name="Tsubouchi T."/>
            <person name="Morono Y."/>
            <person name="Uchiyama I."/>
            <person name="Ito T."/>
            <person name="Fujiyama A."/>
            <person name="Inagaki F."/>
            <person name="Takami H."/>
        </authorList>
    </citation>
    <scope>NUCLEOTIDE SEQUENCE</scope>
    <source>
        <strain evidence="4">Expedition CK06-06</strain>
    </source>
</reference>
<dbReference type="GO" id="GO:0016787">
    <property type="term" value="F:hydrolase activity"/>
    <property type="evidence" value="ECO:0007669"/>
    <property type="project" value="UniProtKB-KW"/>
</dbReference>
<dbReference type="InterPro" id="IPR004843">
    <property type="entry name" value="Calcineurin-like_PHP"/>
</dbReference>
<dbReference type="PANTHER" id="PTHR10161">
    <property type="entry name" value="TARTRATE-RESISTANT ACID PHOSPHATASE TYPE 5"/>
    <property type="match status" value="1"/>
</dbReference>
<dbReference type="AlphaFoldDB" id="X1SMB9"/>
<sequence>EGNQGEEDVANLVKSWEPDFIITTGDNNYPVGSAETIDDHIGKYYQEFIYPYNGAYGDGADKNRFFPSLGNHDWMTLNAQPYLDYFTLPGIERYYDFVWEPIHFFVVNSDSNEPDGVSRISTQAMWLQSKLEESDSIWKIVYFHHPPYSSGFRGAVDWMRWPFQEWGASAVLSGHAHIYERLLVNDTPFFINGLGGGPIYYFGLTSEYSAIRYNGDWGAMLVEADSQQITFQFINRLGEVIDTYQMTR</sequence>
<keyword evidence="2" id="KW-0378">Hydrolase</keyword>
<dbReference type="InterPro" id="IPR051558">
    <property type="entry name" value="Metallophosphoesterase_PAP"/>
</dbReference>
<protein>
    <recommendedName>
        <fullName evidence="3">Calcineurin-like phosphoesterase domain-containing protein</fullName>
    </recommendedName>
</protein>
<dbReference type="PANTHER" id="PTHR10161:SF14">
    <property type="entry name" value="TARTRATE-RESISTANT ACID PHOSPHATASE TYPE 5"/>
    <property type="match status" value="1"/>
</dbReference>
<feature type="domain" description="Calcineurin-like phosphoesterase" evidence="3">
    <location>
        <begin position="12"/>
        <end position="179"/>
    </location>
</feature>
<accession>X1SMB9</accession>
<name>X1SMB9_9ZZZZ</name>
<dbReference type="Pfam" id="PF00149">
    <property type="entry name" value="Metallophos"/>
    <property type="match status" value="1"/>
</dbReference>
<organism evidence="4">
    <name type="scientific">marine sediment metagenome</name>
    <dbReference type="NCBI Taxonomy" id="412755"/>
    <lineage>
        <taxon>unclassified sequences</taxon>
        <taxon>metagenomes</taxon>
        <taxon>ecological metagenomes</taxon>
    </lineage>
</organism>
<keyword evidence="1" id="KW-0732">Signal</keyword>
<evidence type="ECO:0000313" key="4">
    <source>
        <dbReference type="EMBL" id="GAI76485.1"/>
    </source>
</evidence>
<evidence type="ECO:0000259" key="3">
    <source>
        <dbReference type="Pfam" id="PF00149"/>
    </source>
</evidence>
<proteinExistence type="predicted"/>
<evidence type="ECO:0000256" key="2">
    <source>
        <dbReference type="ARBA" id="ARBA00022801"/>
    </source>
</evidence>